<keyword evidence="2" id="KW-1185">Reference proteome</keyword>
<dbReference type="InterPro" id="IPR009057">
    <property type="entry name" value="Homeodomain-like_sf"/>
</dbReference>
<dbReference type="EMBL" id="BSNS01000004">
    <property type="protein sequence ID" value="GLQ53575.1"/>
    <property type="molecule type" value="Genomic_DNA"/>
</dbReference>
<evidence type="ECO:0000313" key="1">
    <source>
        <dbReference type="EMBL" id="GLQ53575.1"/>
    </source>
</evidence>
<dbReference type="Pfam" id="PF04255">
    <property type="entry name" value="DUF433"/>
    <property type="match status" value="1"/>
</dbReference>
<reference evidence="2" key="1">
    <citation type="journal article" date="2019" name="Int. J. Syst. Evol. Microbiol.">
        <title>The Global Catalogue of Microorganisms (GCM) 10K type strain sequencing project: providing services to taxonomists for standard genome sequencing and annotation.</title>
        <authorList>
            <consortium name="The Broad Institute Genomics Platform"/>
            <consortium name="The Broad Institute Genome Sequencing Center for Infectious Disease"/>
            <person name="Wu L."/>
            <person name="Ma J."/>
        </authorList>
    </citation>
    <scope>NUCLEOTIDE SEQUENCE [LARGE SCALE GENOMIC DNA]</scope>
    <source>
        <strain evidence="2">NBRC 112416</strain>
    </source>
</reference>
<sequence>MREKPKVASVPGVMSGDPVIVGTRVLAETILVELAAGATHEDIYRNYPSLPPGSVEAAIEWQQRGTMGTGDVVEDLSLPADYRVKWAILAAIKAAMRDSWTVEGLAEICNLPPEQLDRWLRGIVRDVTVGTLIEIHDIAVRTTGLPTIAEIIRGHVRDLGEQK</sequence>
<gene>
    <name evidence="1" type="ORF">GCM10010862_08340</name>
</gene>
<dbReference type="Proteomes" id="UP001156691">
    <property type="component" value="Unassembled WGS sequence"/>
</dbReference>
<evidence type="ECO:0000313" key="2">
    <source>
        <dbReference type="Proteomes" id="UP001156691"/>
    </source>
</evidence>
<dbReference type="InterPro" id="IPR007367">
    <property type="entry name" value="DUF433"/>
</dbReference>
<dbReference type="Gene3D" id="1.10.10.10">
    <property type="entry name" value="Winged helix-like DNA-binding domain superfamily/Winged helix DNA-binding domain"/>
    <property type="match status" value="1"/>
</dbReference>
<name>A0ABQ5W1N6_9HYPH</name>
<accession>A0ABQ5W1N6</accession>
<dbReference type="RefSeq" id="WP_284339020.1">
    <property type="nucleotide sequence ID" value="NZ_BSNS01000004.1"/>
</dbReference>
<dbReference type="SUPFAM" id="SSF46689">
    <property type="entry name" value="Homeodomain-like"/>
    <property type="match status" value="1"/>
</dbReference>
<organism evidence="1 2">
    <name type="scientific">Devosia nitrariae</name>
    <dbReference type="NCBI Taxonomy" id="2071872"/>
    <lineage>
        <taxon>Bacteria</taxon>
        <taxon>Pseudomonadati</taxon>
        <taxon>Pseudomonadota</taxon>
        <taxon>Alphaproteobacteria</taxon>
        <taxon>Hyphomicrobiales</taxon>
        <taxon>Devosiaceae</taxon>
        <taxon>Devosia</taxon>
    </lineage>
</organism>
<proteinExistence type="predicted"/>
<comment type="caution">
    <text evidence="1">The sequence shown here is derived from an EMBL/GenBank/DDBJ whole genome shotgun (WGS) entry which is preliminary data.</text>
</comment>
<evidence type="ECO:0008006" key="3">
    <source>
        <dbReference type="Google" id="ProtNLM"/>
    </source>
</evidence>
<dbReference type="InterPro" id="IPR036388">
    <property type="entry name" value="WH-like_DNA-bd_sf"/>
</dbReference>
<protein>
    <recommendedName>
        <fullName evidence="3">DUF433 domain-containing protein</fullName>
    </recommendedName>
</protein>